<protein>
    <recommendedName>
        <fullName evidence="11">C-8 sterol isomerase</fullName>
    </recommendedName>
</protein>
<keyword evidence="10" id="KW-1185">Reference proteome</keyword>
<evidence type="ECO:0008006" key="11">
    <source>
        <dbReference type="Google" id="ProtNLM"/>
    </source>
</evidence>
<dbReference type="GO" id="GO:0005789">
    <property type="term" value="C:endoplasmic reticulum membrane"/>
    <property type="evidence" value="ECO:0007669"/>
    <property type="project" value="UniProtKB-SubCell"/>
</dbReference>
<dbReference type="AlphaFoldDB" id="A0ABD2YIB7"/>
<dbReference type="PANTHER" id="PTHR10868:SF1">
    <property type="entry name" value="SIGMA NON-OPIOID INTRACELLULAR RECEPTOR 1"/>
    <property type="match status" value="1"/>
</dbReference>
<feature type="transmembrane region" description="Helical" evidence="8">
    <location>
        <begin position="129"/>
        <end position="150"/>
    </location>
</feature>
<reference evidence="9 10" key="1">
    <citation type="submission" date="2024-11" db="EMBL/GenBank/DDBJ databases">
        <title>A near-complete genome assembly of Cinchona calisaya.</title>
        <authorList>
            <person name="Lian D.C."/>
            <person name="Zhao X.W."/>
            <person name="Wei L."/>
        </authorList>
    </citation>
    <scope>NUCLEOTIDE SEQUENCE [LARGE SCALE GENOMIC DNA]</scope>
    <source>
        <tissue evidence="9">Nenye</tissue>
    </source>
</reference>
<dbReference type="PANTHER" id="PTHR10868">
    <property type="entry name" value="SIGMA 1-TYPE OPIOID RECEPTOR-RELATED"/>
    <property type="match status" value="1"/>
</dbReference>
<dbReference type="Pfam" id="PF04622">
    <property type="entry name" value="ERG2_Sigma1R"/>
    <property type="match status" value="1"/>
</dbReference>
<evidence type="ECO:0000313" key="10">
    <source>
        <dbReference type="Proteomes" id="UP001630127"/>
    </source>
</evidence>
<feature type="region of interest" description="Disordered" evidence="7">
    <location>
        <begin position="75"/>
        <end position="101"/>
    </location>
</feature>
<keyword evidence="3 8" id="KW-0812">Transmembrane</keyword>
<comment type="caution">
    <text evidence="9">The sequence shown here is derived from an EMBL/GenBank/DDBJ whole genome shotgun (WGS) entry which is preliminary data.</text>
</comment>
<evidence type="ECO:0000256" key="2">
    <source>
        <dbReference type="ARBA" id="ARBA00007141"/>
    </source>
</evidence>
<evidence type="ECO:0000256" key="1">
    <source>
        <dbReference type="ARBA" id="ARBA00004586"/>
    </source>
</evidence>
<proteinExistence type="inferred from homology"/>
<evidence type="ECO:0000256" key="6">
    <source>
        <dbReference type="ARBA" id="ARBA00023136"/>
    </source>
</evidence>
<evidence type="ECO:0000256" key="7">
    <source>
        <dbReference type="SAM" id="MobiDB-lite"/>
    </source>
</evidence>
<evidence type="ECO:0000256" key="8">
    <source>
        <dbReference type="SAM" id="Phobius"/>
    </source>
</evidence>
<evidence type="ECO:0000313" key="9">
    <source>
        <dbReference type="EMBL" id="KAL3505935.1"/>
    </source>
</evidence>
<sequence length="355" mass="40455">MKSAVLTPNSSTKSSTTATSSATSMEPETRDSFYFPGCRKDANCNCQMCIESMNATLDLMPKSIHRSSLTKLSVSKPTFPRSPVSFNPSTPKSRTETVKMSPPLNSSARISFHERVDRKKKEFRFGVSVIRLFLALSLILVTEFGFSWVVSEVFQPALSMEKVRNLGEKSSVLRDLNERMFFLKKELYSLVDEEISNCSSYVVDFHWKINQDGMLLNSQNVLYKSMTEEVSIWGWPLQSAGLLTAEFSSRSFTILSGRVTEWTNGEIGYVIRKSNSSWVQRKWSASAVQLDPNTWILEYQQTSIMQNARLISAALQFLKFRLTRELKNLQQEFWLLSAFGKQYSDLTGWSHKIPT</sequence>
<comment type="similarity">
    <text evidence="2">Belongs to the ERG2 family.</text>
</comment>
<name>A0ABD2YIB7_9GENT</name>
<keyword evidence="5 8" id="KW-1133">Transmembrane helix</keyword>
<evidence type="ECO:0000256" key="3">
    <source>
        <dbReference type="ARBA" id="ARBA00022692"/>
    </source>
</evidence>
<dbReference type="InterPro" id="IPR006716">
    <property type="entry name" value="ERG2_sigma1_rcpt-like"/>
</dbReference>
<evidence type="ECO:0000256" key="4">
    <source>
        <dbReference type="ARBA" id="ARBA00022824"/>
    </source>
</evidence>
<feature type="region of interest" description="Disordered" evidence="7">
    <location>
        <begin position="1"/>
        <end position="29"/>
    </location>
</feature>
<dbReference type="Proteomes" id="UP001630127">
    <property type="component" value="Unassembled WGS sequence"/>
</dbReference>
<accession>A0ABD2YIB7</accession>
<dbReference type="EMBL" id="JBJUIK010000013">
    <property type="protein sequence ID" value="KAL3505935.1"/>
    <property type="molecule type" value="Genomic_DNA"/>
</dbReference>
<feature type="compositionally biased region" description="Low complexity" evidence="7">
    <location>
        <begin position="10"/>
        <end position="24"/>
    </location>
</feature>
<evidence type="ECO:0000256" key="5">
    <source>
        <dbReference type="ARBA" id="ARBA00022989"/>
    </source>
</evidence>
<organism evidence="9 10">
    <name type="scientific">Cinchona calisaya</name>
    <dbReference type="NCBI Taxonomy" id="153742"/>
    <lineage>
        <taxon>Eukaryota</taxon>
        <taxon>Viridiplantae</taxon>
        <taxon>Streptophyta</taxon>
        <taxon>Embryophyta</taxon>
        <taxon>Tracheophyta</taxon>
        <taxon>Spermatophyta</taxon>
        <taxon>Magnoliopsida</taxon>
        <taxon>eudicotyledons</taxon>
        <taxon>Gunneridae</taxon>
        <taxon>Pentapetalae</taxon>
        <taxon>asterids</taxon>
        <taxon>lamiids</taxon>
        <taxon>Gentianales</taxon>
        <taxon>Rubiaceae</taxon>
        <taxon>Cinchonoideae</taxon>
        <taxon>Cinchoneae</taxon>
        <taxon>Cinchona</taxon>
    </lineage>
</organism>
<keyword evidence="6 8" id="KW-0472">Membrane</keyword>
<keyword evidence="4" id="KW-0256">Endoplasmic reticulum</keyword>
<gene>
    <name evidence="9" type="ORF">ACH5RR_031317</name>
</gene>
<comment type="subcellular location">
    <subcellularLocation>
        <location evidence="1">Endoplasmic reticulum membrane</location>
    </subcellularLocation>
</comment>